<comment type="caution">
    <text evidence="2">The sequence shown here is derived from an EMBL/GenBank/DDBJ whole genome shotgun (WGS) entry which is preliminary data.</text>
</comment>
<dbReference type="InterPro" id="IPR052164">
    <property type="entry name" value="Anthracycline_SecMetBiosynth"/>
</dbReference>
<feature type="domain" description="VOC" evidence="1">
    <location>
        <begin position="138"/>
        <end position="254"/>
    </location>
</feature>
<evidence type="ECO:0000313" key="2">
    <source>
        <dbReference type="EMBL" id="PVH27650.1"/>
    </source>
</evidence>
<sequence length="257" mass="26992">MSDPHGTPIWYELITGNPDAVQDFYAAVMGWGFAPMPGGAMDYRVASASGADIAGLLRTPPEAQGMPDMWFFYVGVEDVDDAAAKVIDLGGQVNIPPTDIPGVGRFAFCSDPQGAAFYVMRGSSGETSTAFAPTRAGHGCWNELVTSDPVAALAFYSALFGWEHGGAMSMGPVGEYTFINHHGEMIGAVMALPEGQTRPYWNFALQVGDIDAAKAAVEAGGGQTRIGPTELPDDSGWLLQCDDPTGANIMFLGAKSA</sequence>
<dbReference type="PANTHER" id="PTHR33993">
    <property type="entry name" value="GLYOXALASE-RELATED"/>
    <property type="match status" value="1"/>
</dbReference>
<dbReference type="AlphaFoldDB" id="A0A2T8HQE3"/>
<dbReference type="Pfam" id="PF00903">
    <property type="entry name" value="Glyoxalase"/>
    <property type="match status" value="2"/>
</dbReference>
<gene>
    <name evidence="2" type="ORF">DDE20_16185</name>
</gene>
<dbReference type="Proteomes" id="UP000245911">
    <property type="component" value="Unassembled WGS sequence"/>
</dbReference>
<dbReference type="RefSeq" id="WP_116559568.1">
    <property type="nucleotide sequence ID" value="NZ_QDKM01000010.1"/>
</dbReference>
<evidence type="ECO:0000259" key="1">
    <source>
        <dbReference type="PROSITE" id="PS51819"/>
    </source>
</evidence>
<dbReference type="CDD" id="cd07247">
    <property type="entry name" value="SgaA_N_like"/>
    <property type="match status" value="2"/>
</dbReference>
<organism evidence="2 3">
    <name type="scientific">Pararhodobacter oceanensis</name>
    <dbReference type="NCBI Taxonomy" id="2172121"/>
    <lineage>
        <taxon>Bacteria</taxon>
        <taxon>Pseudomonadati</taxon>
        <taxon>Pseudomonadota</taxon>
        <taxon>Alphaproteobacteria</taxon>
        <taxon>Rhodobacterales</taxon>
        <taxon>Paracoccaceae</taxon>
        <taxon>Pararhodobacter</taxon>
    </lineage>
</organism>
<accession>A0A2T8HQE3</accession>
<dbReference type="InterPro" id="IPR004360">
    <property type="entry name" value="Glyas_Fos-R_dOase_dom"/>
</dbReference>
<dbReference type="InterPro" id="IPR029068">
    <property type="entry name" value="Glyas_Bleomycin-R_OHBP_Dase"/>
</dbReference>
<proteinExistence type="predicted"/>
<dbReference type="InterPro" id="IPR037523">
    <property type="entry name" value="VOC_core"/>
</dbReference>
<reference evidence="2 3" key="1">
    <citation type="submission" date="2018-04" db="EMBL/GenBank/DDBJ databases">
        <title>Pararhodobacter oceanense sp. nov., isolated from marine intertidal sediment.</title>
        <authorList>
            <person name="Wang X.-L."/>
            <person name="Du Z.-J."/>
        </authorList>
    </citation>
    <scope>NUCLEOTIDE SEQUENCE [LARGE SCALE GENOMIC DNA]</scope>
    <source>
        <strain evidence="2 3">AM505</strain>
    </source>
</reference>
<protein>
    <submittedName>
        <fullName evidence="2">VOC family protein</fullName>
    </submittedName>
</protein>
<keyword evidence="3" id="KW-1185">Reference proteome</keyword>
<dbReference type="EMBL" id="QDKM01000010">
    <property type="protein sequence ID" value="PVH27650.1"/>
    <property type="molecule type" value="Genomic_DNA"/>
</dbReference>
<dbReference type="SUPFAM" id="SSF54593">
    <property type="entry name" value="Glyoxalase/Bleomycin resistance protein/Dihydroxybiphenyl dioxygenase"/>
    <property type="match status" value="2"/>
</dbReference>
<dbReference type="Gene3D" id="3.10.180.10">
    <property type="entry name" value="2,3-Dihydroxybiphenyl 1,2-Dioxygenase, domain 1"/>
    <property type="match status" value="2"/>
</dbReference>
<dbReference type="PROSITE" id="PS51819">
    <property type="entry name" value="VOC"/>
    <property type="match status" value="2"/>
</dbReference>
<name>A0A2T8HQE3_9RHOB</name>
<feature type="domain" description="VOC" evidence="1">
    <location>
        <begin position="7"/>
        <end position="122"/>
    </location>
</feature>
<dbReference type="PANTHER" id="PTHR33993:SF14">
    <property type="entry name" value="GB|AAF24581.1"/>
    <property type="match status" value="1"/>
</dbReference>
<evidence type="ECO:0000313" key="3">
    <source>
        <dbReference type="Proteomes" id="UP000245911"/>
    </source>
</evidence>
<dbReference type="OrthoDB" id="9793039at2"/>